<dbReference type="Proteomes" id="UP001065593">
    <property type="component" value="Unassembled WGS sequence"/>
</dbReference>
<comment type="caution">
    <text evidence="1">The sequence shown here is derived from an EMBL/GenBank/DDBJ whole genome shotgun (WGS) entry which is preliminary data.</text>
</comment>
<protein>
    <submittedName>
        <fullName evidence="1">Uncharacterized protein</fullName>
    </submittedName>
</protein>
<dbReference type="RefSeq" id="WP_264987237.1">
    <property type="nucleotide sequence ID" value="NZ_BRZA01000001.1"/>
</dbReference>
<accession>A0ABQ5NHC7</accession>
<name>A0ABQ5NHC7_9BACI</name>
<organism evidence="1 2">
    <name type="scientific">Lysinibacillus piscis</name>
    <dbReference type="NCBI Taxonomy" id="2518931"/>
    <lineage>
        <taxon>Bacteria</taxon>
        <taxon>Bacillati</taxon>
        <taxon>Bacillota</taxon>
        <taxon>Bacilli</taxon>
        <taxon>Bacillales</taxon>
        <taxon>Bacillaceae</taxon>
        <taxon>Lysinibacillus</taxon>
    </lineage>
</organism>
<evidence type="ECO:0000313" key="2">
    <source>
        <dbReference type="Proteomes" id="UP001065593"/>
    </source>
</evidence>
<gene>
    <name evidence="1" type="ORF">LYSBPC_06400</name>
</gene>
<reference evidence="1" key="1">
    <citation type="submission" date="2022-08" db="EMBL/GenBank/DDBJ databases">
        <title>Draft genome sequence of Lysinibacillus sp. strain KH24.</title>
        <authorList>
            <person name="Kanbe H."/>
            <person name="Itoh H."/>
        </authorList>
    </citation>
    <scope>NUCLEOTIDE SEQUENCE</scope>
    <source>
        <strain evidence="1">KH24</strain>
    </source>
</reference>
<evidence type="ECO:0000313" key="1">
    <source>
        <dbReference type="EMBL" id="GLC87513.1"/>
    </source>
</evidence>
<keyword evidence="2" id="KW-1185">Reference proteome</keyword>
<sequence>MKESSDFAKMLTELVCAAALRAKMEYQYQALAQPRLDNGRYDRHDIEHIPTYRSNVQLDEWLRELLIDAALAKGDKATFDFLTEPILENF</sequence>
<proteinExistence type="predicted"/>
<dbReference type="EMBL" id="BRZA01000001">
    <property type="protein sequence ID" value="GLC87513.1"/>
    <property type="molecule type" value="Genomic_DNA"/>
</dbReference>